<dbReference type="Gene3D" id="1.10.357.10">
    <property type="entry name" value="Tetracycline Repressor, domain 2"/>
    <property type="match status" value="1"/>
</dbReference>
<dbReference type="EMBL" id="GL433838">
    <property type="protein sequence ID" value="EFN58007.1"/>
    <property type="molecule type" value="Genomic_DNA"/>
</dbReference>
<evidence type="ECO:0000256" key="8">
    <source>
        <dbReference type="RuleBase" id="RU366063"/>
    </source>
</evidence>
<evidence type="ECO:0000313" key="11">
    <source>
        <dbReference type="EMBL" id="EFN58007.1"/>
    </source>
</evidence>
<keyword evidence="4 8" id="KW-0831">Ubiquinone biosynthesis</keyword>
<dbReference type="InterPro" id="IPR012762">
    <property type="entry name" value="Ubiq_biosynth_COQ9"/>
</dbReference>
<name>E1Z7Z3_CHLVA</name>
<evidence type="ECO:0000256" key="4">
    <source>
        <dbReference type="ARBA" id="ARBA00022688"/>
    </source>
</evidence>
<evidence type="ECO:0000259" key="10">
    <source>
        <dbReference type="Pfam" id="PF08511"/>
    </source>
</evidence>
<dbReference type="Pfam" id="PF08511">
    <property type="entry name" value="COQ9"/>
    <property type="match status" value="1"/>
</dbReference>
<evidence type="ECO:0000256" key="3">
    <source>
        <dbReference type="ARBA" id="ARBA00010766"/>
    </source>
</evidence>
<proteinExistence type="inferred from homology"/>
<dbReference type="OrthoDB" id="515206at2759"/>
<protein>
    <recommendedName>
        <fullName evidence="8">Ubiquinone biosynthesis protein</fullName>
    </recommendedName>
</protein>
<dbReference type="NCBIfam" id="TIGR02396">
    <property type="entry name" value="diverge_rpsU"/>
    <property type="match status" value="1"/>
</dbReference>
<comment type="function">
    <text evidence="8">Membrane-associated protein that warps the membrane surface to access and bind aromatic isoprenes with high specificity, including ubiquinone (CoQ) isoprene intermediates and presents them directly to Coq7, therefore facilitating the Coq7-mediated hydroxylase step. Participates in the biosynthesis of coenzyme Q, also named ubiquinone, an essential lipid-soluble electron transporter for aerobic cellular respiration.</text>
</comment>
<comment type="pathway">
    <text evidence="2 8">Cofactor biosynthesis; ubiquinone biosynthesis.</text>
</comment>
<keyword evidence="6 8" id="KW-0446">Lipid-binding</keyword>
<dbReference type="STRING" id="554065.E1Z7Z3"/>
<evidence type="ECO:0000256" key="6">
    <source>
        <dbReference type="ARBA" id="ARBA00023121"/>
    </source>
</evidence>
<feature type="compositionally biased region" description="Basic and acidic residues" evidence="9">
    <location>
        <begin position="87"/>
        <end position="101"/>
    </location>
</feature>
<sequence>MLGLCRTMAGSAAAPMERLLPEALIRVVVAAAATAPAGGSRADHRRTTQPWRLYTSSSSSSNDAAAGGGVGEAPSGSFAAGSGHAGEQQHHQEQQRQEDFEQRRRQLLEAMLRHVPQHGWAGGAAAAAAAADLGLSPAAAGMLGSDAEAVQLFVADCNQRLEEELAGMQQQLADMDMRWPAAAPRTLRLYADLADAIWHAAGDASTDSTWYTKRLLLTGAYTATELYMLTDCSPGFADTWAALDRRLGDVVEAEKAAEDAGSLAGAVSSAADNALAQLTALLRRPS</sequence>
<dbReference type="RefSeq" id="XP_005850109.1">
    <property type="nucleotide sequence ID" value="XM_005850047.1"/>
</dbReference>
<comment type="similarity">
    <text evidence="3 8">Belongs to the COQ9 family.</text>
</comment>
<feature type="domain" description="COQ9 C-terminal" evidence="10">
    <location>
        <begin position="184"/>
        <end position="252"/>
    </location>
</feature>
<organism evidence="12">
    <name type="scientific">Chlorella variabilis</name>
    <name type="common">Green alga</name>
    <dbReference type="NCBI Taxonomy" id="554065"/>
    <lineage>
        <taxon>Eukaryota</taxon>
        <taxon>Viridiplantae</taxon>
        <taxon>Chlorophyta</taxon>
        <taxon>core chlorophytes</taxon>
        <taxon>Trebouxiophyceae</taxon>
        <taxon>Chlorellales</taxon>
        <taxon>Chlorellaceae</taxon>
        <taxon>Chlorella clade</taxon>
        <taxon>Chlorella</taxon>
    </lineage>
</organism>
<gene>
    <name evidence="11" type="ORF">CHLNCDRAFT_50671</name>
</gene>
<dbReference type="eggNOG" id="KOG2969">
    <property type="taxonomic scope" value="Eukaryota"/>
</dbReference>
<keyword evidence="12" id="KW-1185">Reference proteome</keyword>
<dbReference type="UniPathway" id="UPA00232"/>
<feature type="compositionally biased region" description="Low complexity" evidence="9">
    <location>
        <begin position="72"/>
        <end position="86"/>
    </location>
</feature>
<evidence type="ECO:0000256" key="1">
    <source>
        <dbReference type="ARBA" id="ARBA00004173"/>
    </source>
</evidence>
<dbReference type="GO" id="GO:0006744">
    <property type="term" value="P:ubiquinone biosynthetic process"/>
    <property type="evidence" value="ECO:0007669"/>
    <property type="project" value="UniProtKB-UniRule"/>
</dbReference>
<dbReference type="GO" id="GO:0005743">
    <property type="term" value="C:mitochondrial inner membrane"/>
    <property type="evidence" value="ECO:0007669"/>
    <property type="project" value="TreeGrafter"/>
</dbReference>
<dbReference type="GO" id="GO:0008289">
    <property type="term" value="F:lipid binding"/>
    <property type="evidence" value="ECO:0007669"/>
    <property type="project" value="UniProtKB-UniRule"/>
</dbReference>
<evidence type="ECO:0000313" key="12">
    <source>
        <dbReference type="Proteomes" id="UP000008141"/>
    </source>
</evidence>
<dbReference type="FunCoup" id="E1Z7Z3">
    <property type="interactions" value="1219"/>
</dbReference>
<evidence type="ECO:0000256" key="2">
    <source>
        <dbReference type="ARBA" id="ARBA00004749"/>
    </source>
</evidence>
<comment type="subcellular location">
    <subcellularLocation>
        <location evidence="1 8">Mitochondrion</location>
    </subcellularLocation>
</comment>
<dbReference type="PANTHER" id="PTHR21427">
    <property type="entry name" value="UBIQUINONE BIOSYNTHESIS PROTEIN COQ9, MITOCHONDRIAL"/>
    <property type="match status" value="1"/>
</dbReference>
<dbReference type="InterPro" id="IPR013718">
    <property type="entry name" value="COQ9_C"/>
</dbReference>
<dbReference type="Proteomes" id="UP000008141">
    <property type="component" value="Unassembled WGS sequence"/>
</dbReference>
<accession>E1Z7Z3</accession>
<keyword evidence="5" id="KW-0809">Transit peptide</keyword>
<dbReference type="KEGG" id="cvr:CHLNCDRAFT_50671"/>
<dbReference type="AlphaFoldDB" id="E1Z7Z3"/>
<evidence type="ECO:0000256" key="9">
    <source>
        <dbReference type="SAM" id="MobiDB-lite"/>
    </source>
</evidence>
<dbReference type="GeneID" id="17357689"/>
<keyword evidence="7 8" id="KW-0496">Mitochondrion</keyword>
<evidence type="ECO:0000256" key="5">
    <source>
        <dbReference type="ARBA" id="ARBA00022946"/>
    </source>
</evidence>
<feature type="region of interest" description="Disordered" evidence="9">
    <location>
        <begin position="35"/>
        <end position="101"/>
    </location>
</feature>
<dbReference type="PANTHER" id="PTHR21427:SF19">
    <property type="entry name" value="UBIQUINONE BIOSYNTHESIS PROTEIN COQ9, MITOCHONDRIAL"/>
    <property type="match status" value="1"/>
</dbReference>
<evidence type="ECO:0000256" key="7">
    <source>
        <dbReference type="ARBA" id="ARBA00023128"/>
    </source>
</evidence>
<dbReference type="InParanoid" id="E1Z7Z3"/>
<reference evidence="11 12" key="1">
    <citation type="journal article" date="2010" name="Plant Cell">
        <title>The Chlorella variabilis NC64A genome reveals adaptation to photosymbiosis, coevolution with viruses, and cryptic sex.</title>
        <authorList>
            <person name="Blanc G."/>
            <person name="Duncan G."/>
            <person name="Agarkova I."/>
            <person name="Borodovsky M."/>
            <person name="Gurnon J."/>
            <person name="Kuo A."/>
            <person name="Lindquist E."/>
            <person name="Lucas S."/>
            <person name="Pangilinan J."/>
            <person name="Polle J."/>
            <person name="Salamov A."/>
            <person name="Terry A."/>
            <person name="Yamada T."/>
            <person name="Dunigan D.D."/>
            <person name="Grigoriev I.V."/>
            <person name="Claverie J.M."/>
            <person name="Van Etten J.L."/>
        </authorList>
    </citation>
    <scope>NUCLEOTIDE SEQUENCE [LARGE SCALE GENOMIC DNA]</scope>
    <source>
        <strain evidence="11 12">NC64A</strain>
    </source>
</reference>